<feature type="compositionally biased region" description="Low complexity" evidence="7">
    <location>
        <begin position="375"/>
        <end position="384"/>
    </location>
</feature>
<feature type="domain" description="RING-type" evidence="9">
    <location>
        <begin position="3006"/>
        <end position="3053"/>
    </location>
</feature>
<feature type="region of interest" description="Disordered" evidence="7">
    <location>
        <begin position="375"/>
        <end position="395"/>
    </location>
</feature>
<dbReference type="InterPro" id="IPR001841">
    <property type="entry name" value="Znf_RING"/>
</dbReference>
<dbReference type="InterPro" id="IPR013083">
    <property type="entry name" value="Znf_RING/FYVE/PHD"/>
</dbReference>
<keyword evidence="6" id="KW-0175">Coiled coil</keyword>
<evidence type="ECO:0000256" key="4">
    <source>
        <dbReference type="ARBA" id="ARBA00022801"/>
    </source>
</evidence>
<keyword evidence="5" id="KW-0479">Metal-binding</keyword>
<feature type="region of interest" description="Disordered" evidence="7">
    <location>
        <begin position="877"/>
        <end position="908"/>
    </location>
</feature>
<feature type="compositionally biased region" description="Polar residues" evidence="7">
    <location>
        <begin position="1072"/>
        <end position="1090"/>
    </location>
</feature>
<dbReference type="InterPro" id="IPR013103">
    <property type="entry name" value="RVT_2"/>
</dbReference>
<feature type="compositionally biased region" description="Low complexity" evidence="7">
    <location>
        <begin position="878"/>
        <end position="889"/>
    </location>
</feature>
<keyword evidence="12" id="KW-1185">Reference proteome</keyword>
<dbReference type="Gene3D" id="2.40.70.10">
    <property type="entry name" value="Acid Proteases"/>
    <property type="match status" value="2"/>
</dbReference>
<evidence type="ECO:0000256" key="3">
    <source>
        <dbReference type="ARBA" id="ARBA00022750"/>
    </source>
</evidence>
<dbReference type="SMART" id="SM00184">
    <property type="entry name" value="RING"/>
    <property type="match status" value="1"/>
</dbReference>
<dbReference type="InterPro" id="IPR021109">
    <property type="entry name" value="Peptidase_aspartic_dom_sf"/>
</dbReference>
<reference evidence="11 12" key="1">
    <citation type="submission" date="2024-02" db="EMBL/GenBank/DDBJ databases">
        <authorList>
            <person name="Chen Y."/>
            <person name="Shah S."/>
            <person name="Dougan E. K."/>
            <person name="Thang M."/>
            <person name="Chan C."/>
        </authorList>
    </citation>
    <scope>NUCLEOTIDE SEQUENCE [LARGE SCALE GENOMIC DNA]</scope>
</reference>
<keyword evidence="8" id="KW-0812">Transmembrane</keyword>
<feature type="compositionally biased region" description="Basic and acidic residues" evidence="7">
    <location>
        <begin position="3128"/>
        <end position="3150"/>
    </location>
</feature>
<dbReference type="Pfam" id="PF00026">
    <property type="entry name" value="Asp"/>
    <property type="match status" value="1"/>
</dbReference>
<dbReference type="InterPro" id="IPR034164">
    <property type="entry name" value="Pepsin-like_dom"/>
</dbReference>
<dbReference type="PROSITE" id="PS51767">
    <property type="entry name" value="PEPTIDASE_A1"/>
    <property type="match status" value="1"/>
</dbReference>
<feature type="region of interest" description="Disordered" evidence="7">
    <location>
        <begin position="3102"/>
        <end position="3160"/>
    </location>
</feature>
<dbReference type="Proteomes" id="UP001642484">
    <property type="component" value="Unassembled WGS sequence"/>
</dbReference>
<feature type="compositionally biased region" description="Basic residues" evidence="7">
    <location>
        <begin position="3151"/>
        <end position="3160"/>
    </location>
</feature>
<evidence type="ECO:0000313" key="11">
    <source>
        <dbReference type="EMBL" id="CAK8990571.1"/>
    </source>
</evidence>
<keyword evidence="4" id="KW-0378">Hydrolase</keyword>
<evidence type="ECO:0000256" key="6">
    <source>
        <dbReference type="SAM" id="Coils"/>
    </source>
</evidence>
<dbReference type="PROSITE" id="PS50089">
    <property type="entry name" value="ZF_RING_2"/>
    <property type="match status" value="1"/>
</dbReference>
<evidence type="ECO:0000256" key="8">
    <source>
        <dbReference type="SAM" id="Phobius"/>
    </source>
</evidence>
<feature type="compositionally biased region" description="Basic and acidic residues" evidence="7">
    <location>
        <begin position="1680"/>
        <end position="1706"/>
    </location>
</feature>
<dbReference type="InterPro" id="IPR001461">
    <property type="entry name" value="Aspartic_peptidase_A1"/>
</dbReference>
<dbReference type="SUPFAM" id="SSF50630">
    <property type="entry name" value="Acid proteases"/>
    <property type="match status" value="1"/>
</dbReference>
<feature type="region of interest" description="Disordered" evidence="7">
    <location>
        <begin position="231"/>
        <end position="277"/>
    </location>
</feature>
<dbReference type="Pfam" id="PF07727">
    <property type="entry name" value="RVT_2"/>
    <property type="match status" value="1"/>
</dbReference>
<evidence type="ECO:0000256" key="7">
    <source>
        <dbReference type="SAM" id="MobiDB-lite"/>
    </source>
</evidence>
<comment type="caution">
    <text evidence="11">The sequence shown here is derived from an EMBL/GenBank/DDBJ whole genome shotgun (WGS) entry which is preliminary data.</text>
</comment>
<keyword evidence="2" id="KW-0645">Protease</keyword>
<evidence type="ECO:0000259" key="10">
    <source>
        <dbReference type="PROSITE" id="PS51767"/>
    </source>
</evidence>
<evidence type="ECO:0000313" key="12">
    <source>
        <dbReference type="Proteomes" id="UP001642484"/>
    </source>
</evidence>
<dbReference type="PANTHER" id="PTHR47966">
    <property type="entry name" value="BETA-SITE APP-CLEAVING ENZYME, ISOFORM A-RELATED"/>
    <property type="match status" value="1"/>
</dbReference>
<feature type="compositionally biased region" description="Polar residues" evidence="7">
    <location>
        <begin position="1758"/>
        <end position="1784"/>
    </location>
</feature>
<feature type="compositionally biased region" description="Basic and acidic residues" evidence="7">
    <location>
        <begin position="3102"/>
        <end position="3111"/>
    </location>
</feature>
<feature type="region of interest" description="Disordered" evidence="7">
    <location>
        <begin position="1069"/>
        <end position="1090"/>
    </location>
</feature>
<keyword evidence="8" id="KW-0472">Membrane</keyword>
<feature type="coiled-coil region" evidence="6">
    <location>
        <begin position="313"/>
        <end position="360"/>
    </location>
</feature>
<keyword evidence="8" id="KW-1133">Transmembrane helix</keyword>
<dbReference type="Pfam" id="PF13639">
    <property type="entry name" value="zf-RING_2"/>
    <property type="match status" value="1"/>
</dbReference>
<keyword evidence="5" id="KW-0862">Zinc</keyword>
<gene>
    <name evidence="11" type="ORF">CCMP2556_LOCUS2105</name>
</gene>
<organism evidence="11 12">
    <name type="scientific">Durusdinium trenchii</name>
    <dbReference type="NCBI Taxonomy" id="1381693"/>
    <lineage>
        <taxon>Eukaryota</taxon>
        <taxon>Sar</taxon>
        <taxon>Alveolata</taxon>
        <taxon>Dinophyceae</taxon>
        <taxon>Suessiales</taxon>
        <taxon>Symbiodiniaceae</taxon>
        <taxon>Durusdinium</taxon>
    </lineage>
</organism>
<evidence type="ECO:0000256" key="2">
    <source>
        <dbReference type="ARBA" id="ARBA00022670"/>
    </source>
</evidence>
<feature type="transmembrane region" description="Helical" evidence="8">
    <location>
        <begin position="2932"/>
        <end position="2954"/>
    </location>
</feature>
<feature type="region of interest" description="Disordered" evidence="7">
    <location>
        <begin position="1680"/>
        <end position="1712"/>
    </location>
</feature>
<evidence type="ECO:0000256" key="5">
    <source>
        <dbReference type="PROSITE-ProRule" id="PRU00175"/>
    </source>
</evidence>
<proteinExistence type="inferred from homology"/>
<dbReference type="SUPFAM" id="SSF57850">
    <property type="entry name" value="RING/U-box"/>
    <property type="match status" value="1"/>
</dbReference>
<dbReference type="InterPro" id="IPR033121">
    <property type="entry name" value="PEPTIDASE_A1"/>
</dbReference>
<evidence type="ECO:0000259" key="9">
    <source>
        <dbReference type="PROSITE" id="PS50089"/>
    </source>
</evidence>
<feature type="domain" description="Peptidase A1" evidence="10">
    <location>
        <begin position="2558"/>
        <end position="2875"/>
    </location>
</feature>
<dbReference type="Gene3D" id="3.30.40.10">
    <property type="entry name" value="Zinc/RING finger domain, C3HC4 (zinc finger)"/>
    <property type="match status" value="1"/>
</dbReference>
<feature type="compositionally biased region" description="Low complexity" evidence="7">
    <location>
        <begin position="247"/>
        <end position="268"/>
    </location>
</feature>
<evidence type="ECO:0008006" key="13">
    <source>
        <dbReference type="Google" id="ProtNLM"/>
    </source>
</evidence>
<keyword evidence="3" id="KW-0064">Aspartyl protease</keyword>
<name>A0ABP0HK20_9DINO</name>
<feature type="compositionally biased region" description="Basic and acidic residues" evidence="7">
    <location>
        <begin position="1803"/>
        <end position="1812"/>
    </location>
</feature>
<dbReference type="CDD" id="cd05471">
    <property type="entry name" value="pepsin_like"/>
    <property type="match status" value="1"/>
</dbReference>
<sequence length="3160" mass="351007">MAASSEESGTSSWYRVPTWSGNPAEWRTFRREMNWWIASLDSESCKKFNVAARWALRQHGVVRARCEEFDPSELVGIQEESMEDPETKEKIIVTPADPFAGLTKLMDALEATVGKSSLDRKGELRAMYYQEIKRNAGERISAFCTRFRTLAADLKREGIAMPEEELGWMLKERLGLDPIRKQLLETALAGRESYDVVETECLRLFRDLHTSDPLYKAKHADKPPLLQRFLQSRNSNTSYRSPSSATRSVRSFRSQSSASASSRPPFRRFGNSGAPPRQALVTELPEDAEQYEPELEEDTELIPAEEASPQSIEEVLQAEAEYLASEIQELEDQGCEASVLEELESGLEQAAESLVTMREARSRIAEVKKDRGYGKAASSSFSAGKKPHGNQVPKQKANTRCFDCGEPGHWAGDSACAKPGAGLEKKGRGKGLSTSSPAKQVRVTEALNTEHLLESDALVEPPVEREVMMLTTLVDKSVDTLVDTDVLVDQSVGMSLKGQSVARRVDSLVEHEVLTLSAETFGLPLSEVLAQSHDKVAATYDDWLHPYHGLGFHCAGSVIGIIVGERFLSGIGAVMSFARKKLRADLVNNELHDLGQLAAGHFTLPLPPTGDWMRPGTQRWRSFGQDGVVEMQLNCHDWWNKKLLSRLARFDVLQAPAAPHEHLVTERSLSAMAQAMTDTSGMIAKWRRMVLRQRARAEWHGRGLLLWLLQRPHLRYAPFPYPSISNVKQWEEQAVSMTAQRPKAILKEHYTRSCINQVYETKNLVELGQFRNRVGLQFAFVEDSLLQGMLAARANKGITTQLKKEAFQEAQIKAAAMKSQEDQEAAVRQLIGPKGGLPSLKADLIRLAALLNVTLDSKMTNEQIKAACRPMIAELMAKPKPSSSSSKSSTDPAIPASQAKAKPTSAPQVMEAPRRFDGPQMISVQDVHELLAAQDQKFQTMLNQVMQHVTSQPVPKAMAGHPILTGWDAPPDETMEDGRFHGWTPEEIRQMNADHIQEDLDWRMANGIPPRQAQLISEAWNKHCRDRRLVSLSAYEVNEIYAGEWEATVNEAQNDVFLTSVVIGLDDDTSPNEDASQNVKNPSNAKLTPNVNKFKNDSGKFFFNDTATTEIYTTTQRVTKAAQQRGHVTGSPLSLETGWNFLRSHDREVARKLLSKEIPYFLVIAFPCSFWSILLNLNPPKDHERRLKEAMQLLRFAIQLARDQHARGLHFVLENPQSSRAWSLDEMQKALSALQARLVDFHQCRFGLRGRNGQLVRKATRLATSSDYIVQTLDGMKCLGNHDHEHVIGGAHISRPSGHYPWELAKTLVKGMERQFEADFKRPHPGNLPGSPHSTLAVEEGEAEHYPAALDDSDSEAELPDLPEPKGDAKLPAGVKLALKRLHENTGHRSGKRLARALAIAGAPADVVRGALHLRCSICDEQRAPKARRPTSLPTPKDVGDQVFIDIFEVFDLQERRYYVVHAVDFVSRLQMAELVDQKSSDMALVKAHSVSARDDMDVCIQEAVAAYNSDMTDAGVTPNQAAFGRQPRLHGDTLGDFGRRLSERGLIESKPSLARQVAIRESARIAMLRMHFSKGLRRAETARSRTSTIEHNLQPGQIVYFYRQTRYNNKTSGSKKRLSLRRWHGPALLIALEGHTNGFVSYRGQLTKCALEHLRAASTMEQVATSVWEDAIQEVIEAACHDQSRNSEVRDSESAVPETARREGQPQEVFEPETPVIPQAQGLPSSAAPHDLPPLQPQEMVAGMSRALTPGAEGAFGSSTRRSSSVMRPSFDLSQSPFPQTLQKALLQAQERATEVPVPEAGNKRSAELDAEQLREEVQEADEIPPPATSVTAPQSSEVLNVTALPYEVMELQAKAELHPLRQLQALAAMDRRDPLGSKVLDHGTWRGDWPLPSRTTWQRMKLLGQTWPLGNHEAASEVLAVLTARKEKSWNSLTEFEKKEFHAAALKGWQVWTDNDAVEILPDDEAGRIRARLRAENQSHRILVPRYVMVDKNDGLRTETNQLPLLANARLVVPGYQDISAYGIRRYAPTASRTSQHLLLAYTASSKWSLWSADIKSAFLKGEEFGPEERILYLANIRTKHADEPTLPFSPHGLCRVKKGIFGLADSPRRWYQRLNKAVIKRGWKISVLDSAMWMLWSEDGSELEGIMLSHVDDLLMGGNERAQKTLESLGQELGFGSISNKSFVYCGKKIEQLDDGTISVSMEEYHSNLQQVKISPDRKKTPDAALHPSEHKLQRVCRSTFAAELLGIEEAMDAGQYCRGVLAEAHGYALDKKPFEVSTDSISMVVVTDSKDAYDKGSSSTPSYGSQKSLAFTVAWIRSMLARCNTMLRWTSTENLFVDCGTKDMDSAHLLRILDACWHRISEDLAVHVCSNARSFRSPKPRFKVDSLPYRFTFACLEGAHALTWRSLEEGIDMRDLKNLRASLGTCASKLISCFSTHPIAERTKAIQQEAKLPGTAGPNSSGASKEQLREALAARKAKLRSQFVAAFVSWAVIEAYQAARDADAQQEDASSFLAVVQSPKALRADSAKVEKAPIVVELTRTYSGEGLNWRNSAYVGDLFIGSPKMQRLRVSFDTASGQVIIPSSRCQSLACKEHQRFAIGASSSAKEVNADGTQVQMLPGSLMIRRDAITVGVSSIDHGSGNAFGDLLLDLVCLGGPQHCTELGLVAVTNMSDVPFRAMVQDGIVGLGMSQLAANPIFHPLSCFQSNLSKSFSLWLGAERGQLSIGIGMSHMSSLNWISVLRPEEGYWQFALHGLRIGNRTVACSNRMGNESSCRAVIDTSAAGVGLPPAMYQRLMAALKEKVCDGPQVTFEVEGQMLHLDAQDYRDSSCEAMFVPTDLPETFKDVLILGQPFLRKYFTAFDGETRSVGFALAAQIEVPPTVSPSPLALAEAGYQLLSAKEAMELETRDDWRAEVQLSPEAAFHQTNILAALLLQVLIMQVAMIVVFISFNARSQEQFTGRAAFARVSAALQNWFGLKIFRSNHLASWLLAIRPIPPQEAECVVCLGVRDEEAHPGSEPAWCELRCGHVFHQECIAEWLVKVQSCPVCRSSIYARKEVPQPLQPMASIEQDARRHSHGVADSVVTILRDGVEVFELDRPKPQAKDVPAKVNAGRSHLDVKRRRPREDARPQNLQERRRYEGHESPRRSGRSRGARA</sequence>
<comment type="similarity">
    <text evidence="1">Belongs to the peptidase A1 family.</text>
</comment>
<protein>
    <recommendedName>
        <fullName evidence="13">Copia protein</fullName>
    </recommendedName>
</protein>
<evidence type="ECO:0000256" key="1">
    <source>
        <dbReference type="ARBA" id="ARBA00007447"/>
    </source>
</evidence>
<accession>A0ABP0HK20</accession>
<keyword evidence="5" id="KW-0863">Zinc-finger</keyword>
<dbReference type="PANTHER" id="PTHR47966:SF51">
    <property type="entry name" value="BETA-SITE APP-CLEAVING ENZYME, ISOFORM A-RELATED"/>
    <property type="match status" value="1"/>
</dbReference>
<dbReference type="EMBL" id="CAXAMN010000769">
    <property type="protein sequence ID" value="CAK8990571.1"/>
    <property type="molecule type" value="Genomic_DNA"/>
</dbReference>
<feature type="compositionally biased region" description="Polar residues" evidence="7">
    <location>
        <begin position="231"/>
        <end position="246"/>
    </location>
</feature>
<feature type="region of interest" description="Disordered" evidence="7">
    <location>
        <begin position="1752"/>
        <end position="1812"/>
    </location>
</feature>